<dbReference type="InterPro" id="IPR004653">
    <property type="entry name" value="DusA"/>
</dbReference>
<feature type="site" description="Interacts with tRNA" evidence="9">
    <location>
        <position position="245"/>
    </location>
</feature>
<evidence type="ECO:0000259" key="14">
    <source>
        <dbReference type="Pfam" id="PF01207"/>
    </source>
</evidence>
<feature type="active site" description="Proton donor" evidence="9 11">
    <location>
        <position position="129"/>
    </location>
</feature>
<evidence type="ECO:0000256" key="9">
    <source>
        <dbReference type="HAMAP-Rule" id="MF_02041"/>
    </source>
</evidence>
<dbReference type="PANTHER" id="PTHR42907:SF1">
    <property type="entry name" value="FMN-LINKED OXIDOREDUCTASES SUPERFAMILY PROTEIN"/>
    <property type="match status" value="1"/>
</dbReference>
<evidence type="ECO:0000256" key="8">
    <source>
        <dbReference type="ARBA" id="ARBA00023002"/>
    </source>
</evidence>
<dbReference type="Pfam" id="PF01207">
    <property type="entry name" value="Dus"/>
    <property type="match status" value="1"/>
</dbReference>
<comment type="similarity">
    <text evidence="10">Belongs to the dus family.</text>
</comment>
<protein>
    <recommendedName>
        <fullName evidence="9">tRNA-dihydrouridine(20/20a) synthase</fullName>
        <ecNumber evidence="9">1.3.1.91</ecNumber>
    </recommendedName>
    <alternativeName>
        <fullName evidence="9">U20-specific dihydrouridine synthase</fullName>
        <shortName evidence="9">U20-specific Dus</shortName>
    </alternativeName>
    <alternativeName>
        <fullName evidence="9">tRNA-dihydrouridine synthase A</fullName>
    </alternativeName>
</protein>
<feature type="binding site" evidence="9 12">
    <location>
        <begin position="292"/>
        <end position="293"/>
    </location>
    <ligand>
        <name>FMN</name>
        <dbReference type="ChEBI" id="CHEBI:58210"/>
    </ligand>
</feature>
<feature type="domain" description="DUS-like FMN-binding" evidence="14">
    <location>
        <begin position="44"/>
        <end position="377"/>
    </location>
</feature>
<feature type="site" description="Interacts with tRNA" evidence="9">
    <location>
        <position position="126"/>
    </location>
</feature>
<dbReference type="Gene3D" id="3.20.20.70">
    <property type="entry name" value="Aldolase class I"/>
    <property type="match status" value="2"/>
</dbReference>
<evidence type="ECO:0000256" key="5">
    <source>
        <dbReference type="ARBA" id="ARBA00022694"/>
    </source>
</evidence>
<gene>
    <name evidence="9" type="primary">dusA</name>
    <name evidence="16" type="ORF">BECKSD772E_GA0070983_12691</name>
    <name evidence="15" type="ORF">BECKSD772F_GA0070984_12731</name>
</gene>
<evidence type="ECO:0000256" key="12">
    <source>
        <dbReference type="PIRSR" id="PIRSR006621-2"/>
    </source>
</evidence>
<dbReference type="EMBL" id="CAADFU010000269">
    <property type="protein sequence ID" value="VFK49885.1"/>
    <property type="molecule type" value="Genomic_DNA"/>
</dbReference>
<dbReference type="PANTHER" id="PTHR42907">
    <property type="entry name" value="FMN-LINKED OXIDOREDUCTASES SUPERFAMILY PROTEIN"/>
    <property type="match status" value="1"/>
</dbReference>
<feature type="binding site" evidence="9 12">
    <location>
        <position position="168"/>
    </location>
    <ligand>
        <name>FMN</name>
        <dbReference type="ChEBI" id="CHEBI:58210"/>
    </ligand>
</feature>
<organism evidence="16">
    <name type="scientific">Candidatus Kentrum sp. SD</name>
    <dbReference type="NCBI Taxonomy" id="2126332"/>
    <lineage>
        <taxon>Bacteria</taxon>
        <taxon>Pseudomonadati</taxon>
        <taxon>Pseudomonadota</taxon>
        <taxon>Gammaproteobacteria</taxon>
        <taxon>Candidatus Kentrum</taxon>
    </lineage>
</organism>
<evidence type="ECO:0000313" key="15">
    <source>
        <dbReference type="EMBL" id="VFK46040.1"/>
    </source>
</evidence>
<dbReference type="EMBL" id="CAADFR010000273">
    <property type="protein sequence ID" value="VFK46040.1"/>
    <property type="molecule type" value="Genomic_DNA"/>
</dbReference>
<evidence type="ECO:0000313" key="16">
    <source>
        <dbReference type="EMBL" id="VFK49885.1"/>
    </source>
</evidence>
<keyword evidence="4 9" id="KW-0288">FMN</keyword>
<keyword evidence="6 9" id="KW-0521">NADP</keyword>
<reference evidence="16" key="1">
    <citation type="submission" date="2019-02" db="EMBL/GenBank/DDBJ databases">
        <authorList>
            <person name="Gruber-Vodicka R. H."/>
            <person name="Seah K. B. B."/>
        </authorList>
    </citation>
    <scope>NUCLEOTIDE SEQUENCE</scope>
    <source>
        <strain evidence="16">BECK_S1320</strain>
        <strain evidence="15">BECK_S1321</strain>
    </source>
</reference>
<keyword evidence="5 9" id="KW-0819">tRNA processing</keyword>
<dbReference type="EC" id="1.3.1.91" evidence="9"/>
<comment type="function">
    <text evidence="9">Catalyzes the synthesis of 5,6-dihydrouridine (D), a modified base found in the D-loop of most tRNAs, via the reduction of the C5-C6 double bond in target uridines. Specifically modifies U20 and U20a in tRNAs.</text>
</comment>
<comment type="catalytic activity">
    <reaction evidence="9">
        <text>5,6-dihydrouridine(20a) in tRNA + NADP(+) = uridine(20a) in tRNA + NADPH + H(+)</text>
        <dbReference type="Rhea" id="RHEA:53344"/>
        <dbReference type="Rhea" id="RHEA-COMP:13535"/>
        <dbReference type="Rhea" id="RHEA-COMP:13536"/>
        <dbReference type="ChEBI" id="CHEBI:15378"/>
        <dbReference type="ChEBI" id="CHEBI:57783"/>
        <dbReference type="ChEBI" id="CHEBI:58349"/>
        <dbReference type="ChEBI" id="CHEBI:65315"/>
        <dbReference type="ChEBI" id="CHEBI:74443"/>
    </reaction>
</comment>
<dbReference type="Gene3D" id="1.20.120.1460">
    <property type="match status" value="1"/>
</dbReference>
<keyword evidence="7 9" id="KW-0694">RNA-binding</keyword>
<feature type="binding site" evidence="9 12">
    <location>
        <position position="99"/>
    </location>
    <ligand>
        <name>FMN</name>
        <dbReference type="ChEBI" id="CHEBI:58210"/>
    </ligand>
</feature>
<dbReference type="SUPFAM" id="SSF51395">
    <property type="entry name" value="FMN-linked oxidoreductases"/>
    <property type="match status" value="1"/>
</dbReference>
<feature type="region of interest" description="Disordered" evidence="13">
    <location>
        <begin position="216"/>
        <end position="244"/>
    </location>
</feature>
<proteinExistence type="inferred from homology"/>
<dbReference type="HAMAP" id="MF_02041">
    <property type="entry name" value="DusA_subfam"/>
    <property type="match status" value="1"/>
</dbReference>
<dbReference type="InterPro" id="IPR018517">
    <property type="entry name" value="tRNA_hU_synthase_CS"/>
</dbReference>
<comment type="cofactor">
    <cofactor evidence="1 9 10 12">
        <name>FMN</name>
        <dbReference type="ChEBI" id="CHEBI:58210"/>
    </cofactor>
</comment>
<keyword evidence="12" id="KW-0547">Nucleotide-binding</keyword>
<dbReference type="InterPro" id="IPR035587">
    <property type="entry name" value="DUS-like_FMN-bd"/>
</dbReference>
<evidence type="ECO:0000256" key="11">
    <source>
        <dbReference type="PIRSR" id="PIRSR006621-1"/>
    </source>
</evidence>
<dbReference type="AlphaFoldDB" id="A0A450Z7X6"/>
<dbReference type="PROSITE" id="PS01136">
    <property type="entry name" value="UPF0034"/>
    <property type="match status" value="1"/>
</dbReference>
<evidence type="ECO:0000256" key="4">
    <source>
        <dbReference type="ARBA" id="ARBA00022643"/>
    </source>
</evidence>
<keyword evidence="2 9" id="KW-0820">tRNA-binding</keyword>
<dbReference type="GO" id="GO:0000049">
    <property type="term" value="F:tRNA binding"/>
    <property type="evidence" value="ECO:0007669"/>
    <property type="project" value="UniProtKB-UniRule"/>
</dbReference>
<evidence type="ECO:0000256" key="3">
    <source>
        <dbReference type="ARBA" id="ARBA00022630"/>
    </source>
</evidence>
<keyword evidence="8 9" id="KW-0560">Oxidoreductase</keyword>
<dbReference type="InterPro" id="IPR001269">
    <property type="entry name" value="DUS_fam"/>
</dbReference>
<feature type="site" description="Interacts with tRNA; defines subfamily-specific binding signature" evidence="9">
    <location>
        <position position="361"/>
    </location>
</feature>
<evidence type="ECO:0000256" key="1">
    <source>
        <dbReference type="ARBA" id="ARBA00001917"/>
    </source>
</evidence>
<comment type="catalytic activity">
    <reaction evidence="9">
        <text>5,6-dihydrouridine(20) in tRNA + NAD(+) = uridine(20) in tRNA + NADH + H(+)</text>
        <dbReference type="Rhea" id="RHEA:53340"/>
        <dbReference type="Rhea" id="RHEA-COMP:13533"/>
        <dbReference type="Rhea" id="RHEA-COMP:13534"/>
        <dbReference type="ChEBI" id="CHEBI:15378"/>
        <dbReference type="ChEBI" id="CHEBI:57540"/>
        <dbReference type="ChEBI" id="CHEBI:57945"/>
        <dbReference type="ChEBI" id="CHEBI:65315"/>
        <dbReference type="ChEBI" id="CHEBI:74443"/>
        <dbReference type="EC" id="1.3.1.91"/>
    </reaction>
</comment>
<dbReference type="PIRSF" id="PIRSF006621">
    <property type="entry name" value="Dus"/>
    <property type="match status" value="1"/>
</dbReference>
<dbReference type="InterPro" id="IPR013785">
    <property type="entry name" value="Aldolase_TIM"/>
</dbReference>
<comment type="similarity">
    <text evidence="9">Belongs to the Dus family. DusA subfamily.</text>
</comment>
<name>A0A450Z7X6_9GAMM</name>
<evidence type="ECO:0000256" key="7">
    <source>
        <dbReference type="ARBA" id="ARBA00022884"/>
    </source>
</evidence>
<evidence type="ECO:0000256" key="2">
    <source>
        <dbReference type="ARBA" id="ARBA00022555"/>
    </source>
</evidence>
<feature type="binding site" evidence="9 12">
    <location>
        <position position="200"/>
    </location>
    <ligand>
        <name>FMN</name>
        <dbReference type="ChEBI" id="CHEBI:58210"/>
    </ligand>
</feature>
<comment type="catalytic activity">
    <reaction evidence="9">
        <text>5,6-dihydrouridine(20) in tRNA + NADP(+) = uridine(20) in tRNA + NADPH + H(+)</text>
        <dbReference type="Rhea" id="RHEA:53336"/>
        <dbReference type="Rhea" id="RHEA-COMP:13533"/>
        <dbReference type="Rhea" id="RHEA-COMP:13534"/>
        <dbReference type="ChEBI" id="CHEBI:15378"/>
        <dbReference type="ChEBI" id="CHEBI:57783"/>
        <dbReference type="ChEBI" id="CHEBI:58349"/>
        <dbReference type="ChEBI" id="CHEBI:65315"/>
        <dbReference type="ChEBI" id="CHEBI:74443"/>
        <dbReference type="EC" id="1.3.1.91"/>
    </reaction>
</comment>
<dbReference type="GO" id="GO:0050660">
    <property type="term" value="F:flavin adenine dinucleotide binding"/>
    <property type="evidence" value="ECO:0007669"/>
    <property type="project" value="InterPro"/>
</dbReference>
<feature type="binding site" evidence="9">
    <location>
        <begin position="46"/>
        <end position="48"/>
    </location>
    <ligand>
        <name>FMN</name>
        <dbReference type="ChEBI" id="CHEBI:58210"/>
    </ligand>
</feature>
<dbReference type="CDD" id="cd02801">
    <property type="entry name" value="DUS_like_FMN"/>
    <property type="match status" value="1"/>
</dbReference>
<dbReference type="NCBIfam" id="NF008774">
    <property type="entry name" value="PRK11815.1"/>
    <property type="match status" value="1"/>
</dbReference>
<keyword evidence="3 9" id="KW-0285">Flavoprotein</keyword>
<evidence type="ECO:0000256" key="6">
    <source>
        <dbReference type="ARBA" id="ARBA00022857"/>
    </source>
</evidence>
<dbReference type="GO" id="GO:0010181">
    <property type="term" value="F:FMN binding"/>
    <property type="evidence" value="ECO:0007669"/>
    <property type="project" value="UniProtKB-UniRule"/>
</dbReference>
<accession>A0A450Z7X6</accession>
<feature type="binding site" evidence="9 12">
    <location>
        <begin position="270"/>
        <end position="272"/>
    </location>
    <ligand>
        <name>FMN</name>
        <dbReference type="ChEBI" id="CHEBI:58210"/>
    </ligand>
</feature>
<sequence>MFARIVFNITDIFQLSEGFGGFSGILLMNEGNLLIGPTSHRLSVAPMLGRTDRHERFFLRLITRHTLLYTEMVTTGALLYGDSVRFLAHDPVERPLAMQLGASDPVALAECARLAEDHGYNEVNLNCGCPSPRVRLGRFGACLLAEPALVARCVREMRKVISIPVTVKTRIGIDNRDSYRNLAEFVRAVAEAGCETFIIHARKAWLIHRPTSDNPDPGAKKIDLSMNAPDDGHKRSRGLSPAQNRKIPPLRYDLVHRLKAEFPQLRIVLNGGIRDLDTTREHLSLCDGVMIGRAAYHDPYLLAHADGAIFGDSHPVPPRRQVVERFIPYVQRQIANGVPLARMTRHILGLFAEQPGAKAWRRHLSENAHKPNAGIEVIRDALRLGGDYRR</sequence>
<dbReference type="GO" id="GO:0102264">
    <property type="term" value="F:tRNA-dihydrouridine20 synthase activity"/>
    <property type="evidence" value="ECO:0007669"/>
    <property type="project" value="UniProtKB-EC"/>
</dbReference>
<comment type="caution">
    <text evidence="9">Lacks conserved residue(s) required for the propagation of feature annotation.</text>
</comment>
<evidence type="ECO:0000256" key="10">
    <source>
        <dbReference type="PIRNR" id="PIRNR006621"/>
    </source>
</evidence>
<evidence type="ECO:0000256" key="13">
    <source>
        <dbReference type="SAM" id="MobiDB-lite"/>
    </source>
</evidence>
<comment type="catalytic activity">
    <reaction evidence="9">
        <text>5,6-dihydrouridine(20a) in tRNA + NAD(+) = uridine(20a) in tRNA + NADH + H(+)</text>
        <dbReference type="Rhea" id="RHEA:53348"/>
        <dbReference type="Rhea" id="RHEA-COMP:13535"/>
        <dbReference type="Rhea" id="RHEA-COMP:13536"/>
        <dbReference type="ChEBI" id="CHEBI:15378"/>
        <dbReference type="ChEBI" id="CHEBI:57540"/>
        <dbReference type="ChEBI" id="CHEBI:57945"/>
        <dbReference type="ChEBI" id="CHEBI:65315"/>
        <dbReference type="ChEBI" id="CHEBI:74443"/>
    </reaction>
</comment>